<reference evidence="2" key="1">
    <citation type="submission" date="2018-05" db="EMBL/GenBank/DDBJ databases">
        <authorList>
            <person name="Lanie J.A."/>
            <person name="Ng W.-L."/>
            <person name="Kazmierczak K.M."/>
            <person name="Andrzejewski T.M."/>
            <person name="Davidsen T.M."/>
            <person name="Wayne K.J."/>
            <person name="Tettelin H."/>
            <person name="Glass J.I."/>
            <person name="Rusch D."/>
            <person name="Podicherti R."/>
            <person name="Tsui H.-C.T."/>
            <person name="Winkler M.E."/>
        </authorList>
    </citation>
    <scope>NUCLEOTIDE SEQUENCE</scope>
</reference>
<dbReference type="AlphaFoldDB" id="A0A381NCV7"/>
<dbReference type="InterPro" id="IPR008757">
    <property type="entry name" value="Peptidase_M6-like_domain"/>
</dbReference>
<dbReference type="InterPro" id="IPR024079">
    <property type="entry name" value="MetalloPept_cat_dom_sf"/>
</dbReference>
<feature type="non-terminal residue" evidence="2">
    <location>
        <position position="1"/>
    </location>
</feature>
<feature type="domain" description="Peptidase M6-like" evidence="1">
    <location>
        <begin position="102"/>
        <end position="300"/>
    </location>
</feature>
<name>A0A381NCV7_9ZZZZ</name>
<dbReference type="NCBIfam" id="TIGR03296">
    <property type="entry name" value="M6dom_TIGR03296"/>
    <property type="match status" value="1"/>
</dbReference>
<proteinExistence type="predicted"/>
<dbReference type="GO" id="GO:0008237">
    <property type="term" value="F:metallopeptidase activity"/>
    <property type="evidence" value="ECO:0007669"/>
    <property type="project" value="InterPro"/>
</dbReference>
<sequence>VILLVGAGLATSLPLEAQDIETLAHLRGLELPVGYYERVREDPTAFTLPNGLFRSSPEGRLASRTEGRADIPVILALFSDSEEPHITPEMIQQSLFDGPTGYGTITEAYLEFSRGALTVGGQVYPWVRTSLPIDSVVGTSNGLGDDAKLAWYLAEALDSIESEVDWTLYDSDGADGIPNSGDDDGIVDVVTFEYLEIAASCGGPAIWPHRWRMSGAAGAPYVTDDIGVSGERIKVDGYITQGVSDCTGNNVQTANVISHEFGHVLGLPDYYHPTADGGALGRRWVLGCWALMAAGSWGCGPVDDRSEPFGPTHLSAHSKQVLGWIDYIELGEVWNHEVFLDPVQSSGLALRVPIGESGTDFLIAEFRTQTGFDHQIPAEGVLMYKQDLTASRRPDPASNDPYFMTVLEQDNNNGLLRNSYEGGNRGEAGDAWGVSSPSAKQRAASGPLLRLNSDAVKAVTVHDVAILDGRARLRISTSWAPILRKFLETQGPPLTQTESSYLDEHGNRNGRYDVGDLRAWLCGGRDGCHAATPR</sequence>
<accession>A0A381NCV7</accession>
<dbReference type="EMBL" id="UINC01000272">
    <property type="protein sequence ID" value="SUZ52402.1"/>
    <property type="molecule type" value="Genomic_DNA"/>
</dbReference>
<dbReference type="GO" id="GO:0006508">
    <property type="term" value="P:proteolysis"/>
    <property type="evidence" value="ECO:0007669"/>
    <property type="project" value="InterPro"/>
</dbReference>
<dbReference type="PANTHER" id="PTHR41775:SF1">
    <property type="entry name" value="PEPTIDASE M6-LIKE DOMAIN-CONTAINING PROTEIN"/>
    <property type="match status" value="1"/>
</dbReference>
<gene>
    <name evidence="2" type="ORF">METZ01_LOCUS5256</name>
</gene>
<evidence type="ECO:0000259" key="1">
    <source>
        <dbReference type="Pfam" id="PF05547"/>
    </source>
</evidence>
<dbReference type="PANTHER" id="PTHR41775">
    <property type="entry name" value="SECRETED PROTEIN-RELATED"/>
    <property type="match status" value="1"/>
</dbReference>
<dbReference type="Pfam" id="PF05547">
    <property type="entry name" value="Peptidase_M6"/>
    <property type="match status" value="1"/>
</dbReference>
<organism evidence="2">
    <name type="scientific">marine metagenome</name>
    <dbReference type="NCBI Taxonomy" id="408172"/>
    <lineage>
        <taxon>unclassified sequences</taxon>
        <taxon>metagenomes</taxon>
        <taxon>ecological metagenomes</taxon>
    </lineage>
</organism>
<protein>
    <recommendedName>
        <fullName evidence="1">Peptidase M6-like domain-containing protein</fullName>
    </recommendedName>
</protein>
<dbReference type="SUPFAM" id="SSF55486">
    <property type="entry name" value="Metalloproteases ('zincins'), catalytic domain"/>
    <property type="match status" value="1"/>
</dbReference>
<dbReference type="Gene3D" id="3.40.390.10">
    <property type="entry name" value="Collagenase (Catalytic Domain)"/>
    <property type="match status" value="1"/>
</dbReference>
<evidence type="ECO:0000313" key="2">
    <source>
        <dbReference type="EMBL" id="SUZ52402.1"/>
    </source>
</evidence>